<proteinExistence type="predicted"/>
<organism evidence="1 2">
    <name type="scientific">Cellulomonas fulva</name>
    <dbReference type="NCBI Taxonomy" id="2835530"/>
    <lineage>
        <taxon>Bacteria</taxon>
        <taxon>Bacillati</taxon>
        <taxon>Actinomycetota</taxon>
        <taxon>Actinomycetes</taxon>
        <taxon>Micrococcales</taxon>
        <taxon>Cellulomonadaceae</taxon>
        <taxon>Cellulomonas</taxon>
    </lineage>
</organism>
<accession>A0ABS5TVB2</accession>
<keyword evidence="2" id="KW-1185">Reference proteome</keyword>
<gene>
    <name evidence="1" type="ORF">KIN34_02090</name>
</gene>
<sequence>MTAGLASEQQWHARWEAALEALELDVAAAEELLRVAHLPDVAEVAKVAAWHPPAGLGPLPAPLLTRARTLLDRQLEVAGLVAHAAVASRRQAVAARALRARPAAVPVYLDAEG</sequence>
<dbReference type="EMBL" id="JAHBOH010000001">
    <property type="protein sequence ID" value="MBT0993083.1"/>
    <property type="molecule type" value="Genomic_DNA"/>
</dbReference>
<dbReference type="RefSeq" id="WP_214346069.1">
    <property type="nucleotide sequence ID" value="NZ_JAHBOH010000001.1"/>
</dbReference>
<comment type="caution">
    <text evidence="1">The sequence shown here is derived from an EMBL/GenBank/DDBJ whole genome shotgun (WGS) entry which is preliminary data.</text>
</comment>
<evidence type="ECO:0008006" key="3">
    <source>
        <dbReference type="Google" id="ProtNLM"/>
    </source>
</evidence>
<name>A0ABS5TVB2_9CELL</name>
<dbReference type="Proteomes" id="UP000722125">
    <property type="component" value="Unassembled WGS sequence"/>
</dbReference>
<protein>
    <recommendedName>
        <fullName evidence="3">DUF222 domain-containing protein</fullName>
    </recommendedName>
</protein>
<reference evidence="1 2" key="1">
    <citation type="submission" date="2021-05" db="EMBL/GenBank/DDBJ databases">
        <title>Description of Cellulomonas sp. DKR-3 sp. nov.</title>
        <authorList>
            <person name="Dahal R.H."/>
            <person name="Chaudhary D.K."/>
        </authorList>
    </citation>
    <scope>NUCLEOTIDE SEQUENCE [LARGE SCALE GENOMIC DNA]</scope>
    <source>
        <strain evidence="1 2">DKR-3</strain>
    </source>
</reference>
<evidence type="ECO:0000313" key="1">
    <source>
        <dbReference type="EMBL" id="MBT0993083.1"/>
    </source>
</evidence>
<evidence type="ECO:0000313" key="2">
    <source>
        <dbReference type="Proteomes" id="UP000722125"/>
    </source>
</evidence>